<proteinExistence type="predicted"/>
<reference evidence="3 4" key="1">
    <citation type="journal article" date="2021" name="Commun. Biol.">
        <title>The genome of Shorea leprosula (Dipterocarpaceae) highlights the ecological relevance of drought in aseasonal tropical rainforests.</title>
        <authorList>
            <person name="Ng K.K.S."/>
            <person name="Kobayashi M.J."/>
            <person name="Fawcett J.A."/>
            <person name="Hatakeyama M."/>
            <person name="Paape T."/>
            <person name="Ng C.H."/>
            <person name="Ang C.C."/>
            <person name="Tnah L.H."/>
            <person name="Lee C.T."/>
            <person name="Nishiyama T."/>
            <person name="Sese J."/>
            <person name="O'Brien M.J."/>
            <person name="Copetti D."/>
            <person name="Mohd Noor M.I."/>
            <person name="Ong R.C."/>
            <person name="Putra M."/>
            <person name="Sireger I.Z."/>
            <person name="Indrioko S."/>
            <person name="Kosugi Y."/>
            <person name="Izuno A."/>
            <person name="Isagi Y."/>
            <person name="Lee S.L."/>
            <person name="Shimizu K.K."/>
        </authorList>
    </citation>
    <scope>NUCLEOTIDE SEQUENCE [LARGE SCALE GENOMIC DNA]</scope>
    <source>
        <strain evidence="3">214</strain>
    </source>
</reference>
<accession>A0AAV5IJS3</accession>
<dbReference type="PANTHER" id="PTHR36014">
    <property type="entry name" value="OS03G0176600 PROTEIN"/>
    <property type="match status" value="1"/>
</dbReference>
<feature type="compositionally biased region" description="Basic and acidic residues" evidence="1">
    <location>
        <begin position="62"/>
        <end position="71"/>
    </location>
</feature>
<feature type="domain" description="DUF7880" evidence="2">
    <location>
        <begin position="3"/>
        <end position="45"/>
    </location>
</feature>
<dbReference type="Pfam" id="PF25306">
    <property type="entry name" value="DUF7880"/>
    <property type="match status" value="1"/>
</dbReference>
<evidence type="ECO:0000313" key="4">
    <source>
        <dbReference type="Proteomes" id="UP001054252"/>
    </source>
</evidence>
<sequence length="71" mass="7829">MSAASRNNQEASVKSMKAQIGTAISALDSLLQTVPSDVLRRGQEIADAYRRPEDDEPNQLDPEMKKLESLL</sequence>
<name>A0AAV5IJS3_9ROSI</name>
<evidence type="ECO:0000256" key="1">
    <source>
        <dbReference type="SAM" id="MobiDB-lite"/>
    </source>
</evidence>
<feature type="region of interest" description="Disordered" evidence="1">
    <location>
        <begin position="44"/>
        <end position="71"/>
    </location>
</feature>
<comment type="caution">
    <text evidence="3">The sequence shown here is derived from an EMBL/GenBank/DDBJ whole genome shotgun (WGS) entry which is preliminary data.</text>
</comment>
<organism evidence="3 4">
    <name type="scientific">Rubroshorea leprosula</name>
    <dbReference type="NCBI Taxonomy" id="152421"/>
    <lineage>
        <taxon>Eukaryota</taxon>
        <taxon>Viridiplantae</taxon>
        <taxon>Streptophyta</taxon>
        <taxon>Embryophyta</taxon>
        <taxon>Tracheophyta</taxon>
        <taxon>Spermatophyta</taxon>
        <taxon>Magnoliopsida</taxon>
        <taxon>eudicotyledons</taxon>
        <taxon>Gunneridae</taxon>
        <taxon>Pentapetalae</taxon>
        <taxon>rosids</taxon>
        <taxon>malvids</taxon>
        <taxon>Malvales</taxon>
        <taxon>Dipterocarpaceae</taxon>
        <taxon>Rubroshorea</taxon>
    </lineage>
</organism>
<keyword evidence="4" id="KW-1185">Reference proteome</keyword>
<dbReference type="InterPro" id="IPR057202">
    <property type="entry name" value="DUF7880"/>
</dbReference>
<gene>
    <name evidence="3" type="ORF">SLEP1_g12811</name>
</gene>
<evidence type="ECO:0000259" key="2">
    <source>
        <dbReference type="Pfam" id="PF25306"/>
    </source>
</evidence>
<evidence type="ECO:0000313" key="3">
    <source>
        <dbReference type="EMBL" id="GKV00056.1"/>
    </source>
</evidence>
<dbReference type="EMBL" id="BPVZ01000015">
    <property type="protein sequence ID" value="GKV00056.1"/>
    <property type="molecule type" value="Genomic_DNA"/>
</dbReference>
<protein>
    <recommendedName>
        <fullName evidence="2">DUF7880 domain-containing protein</fullName>
    </recommendedName>
</protein>
<feature type="compositionally biased region" description="Basic and acidic residues" evidence="1">
    <location>
        <begin position="44"/>
        <end position="53"/>
    </location>
</feature>
<dbReference type="AlphaFoldDB" id="A0AAV5IJS3"/>
<dbReference type="Proteomes" id="UP001054252">
    <property type="component" value="Unassembled WGS sequence"/>
</dbReference>
<dbReference type="PANTHER" id="PTHR36014:SF1">
    <property type="entry name" value="OS03G0176700 PROTEIN"/>
    <property type="match status" value="1"/>
</dbReference>